<proteinExistence type="predicted"/>
<evidence type="ECO:0000256" key="1">
    <source>
        <dbReference type="ARBA" id="ARBA00004418"/>
    </source>
</evidence>
<keyword evidence="6" id="KW-0378">Hydrolase</keyword>
<feature type="domain" description="PDZ" evidence="10">
    <location>
        <begin position="292"/>
        <end position="358"/>
    </location>
</feature>
<dbReference type="InterPro" id="IPR011782">
    <property type="entry name" value="Pept_S1C_Do"/>
</dbReference>
<feature type="binding site" evidence="9">
    <location>
        <position position="117"/>
    </location>
    <ligand>
        <name>substrate</name>
    </ligand>
</feature>
<evidence type="ECO:0000256" key="2">
    <source>
        <dbReference type="ARBA" id="ARBA00022670"/>
    </source>
</evidence>
<dbReference type="SMART" id="SM00228">
    <property type="entry name" value="PDZ"/>
    <property type="match status" value="2"/>
</dbReference>
<keyword evidence="12" id="KW-1185">Reference proteome</keyword>
<dbReference type="PANTHER" id="PTHR43343:SF3">
    <property type="entry name" value="PROTEASE DO-LIKE 8, CHLOROPLASTIC"/>
    <property type="match status" value="1"/>
</dbReference>
<evidence type="ECO:0000256" key="8">
    <source>
        <dbReference type="PIRSR" id="PIRSR611782-1"/>
    </source>
</evidence>
<dbReference type="SUPFAM" id="SSF50494">
    <property type="entry name" value="Trypsin-like serine proteases"/>
    <property type="match status" value="1"/>
</dbReference>
<comment type="subcellular location">
    <subcellularLocation>
        <location evidence="1">Periplasm</location>
    </subcellularLocation>
</comment>
<dbReference type="NCBIfam" id="TIGR02037">
    <property type="entry name" value="degP_htrA_DO"/>
    <property type="match status" value="1"/>
</dbReference>
<dbReference type="PANTHER" id="PTHR43343">
    <property type="entry name" value="PEPTIDASE S12"/>
    <property type="match status" value="1"/>
</dbReference>
<protein>
    <submittedName>
        <fullName evidence="11">Do/DeqQ family serine protease</fullName>
    </submittedName>
</protein>
<dbReference type="Gene3D" id="2.40.10.120">
    <property type="match status" value="1"/>
</dbReference>
<dbReference type="GO" id="GO:0004252">
    <property type="term" value="F:serine-type endopeptidase activity"/>
    <property type="evidence" value="ECO:0007669"/>
    <property type="project" value="InterPro"/>
</dbReference>
<name>A0A840AND0_9HYPH</name>
<evidence type="ECO:0000313" key="12">
    <source>
        <dbReference type="Proteomes" id="UP000553963"/>
    </source>
</evidence>
<evidence type="ECO:0000313" key="11">
    <source>
        <dbReference type="EMBL" id="MBB3929926.1"/>
    </source>
</evidence>
<dbReference type="InterPro" id="IPR051201">
    <property type="entry name" value="Chloro_Bact_Ser_Proteases"/>
</dbReference>
<evidence type="ECO:0000256" key="3">
    <source>
        <dbReference type="ARBA" id="ARBA00022729"/>
    </source>
</evidence>
<dbReference type="SUPFAM" id="SSF50156">
    <property type="entry name" value="PDZ domain-like"/>
    <property type="match status" value="2"/>
</dbReference>
<evidence type="ECO:0000256" key="4">
    <source>
        <dbReference type="ARBA" id="ARBA00022737"/>
    </source>
</evidence>
<dbReference type="GO" id="GO:0042597">
    <property type="term" value="C:periplasmic space"/>
    <property type="evidence" value="ECO:0007669"/>
    <property type="project" value="UniProtKB-SubCell"/>
</dbReference>
<feature type="active site" description="Charge relay system" evidence="8">
    <location>
        <position position="223"/>
    </location>
</feature>
<feature type="active site" description="Charge relay system" evidence="8">
    <location>
        <position position="117"/>
    </location>
</feature>
<dbReference type="EMBL" id="JACIDS010000001">
    <property type="protein sequence ID" value="MBB3929926.1"/>
    <property type="molecule type" value="Genomic_DNA"/>
</dbReference>
<keyword evidence="3" id="KW-0732">Signal</keyword>
<feature type="active site" description="Charge relay system" evidence="8">
    <location>
        <position position="147"/>
    </location>
</feature>
<evidence type="ECO:0000256" key="6">
    <source>
        <dbReference type="ARBA" id="ARBA00022801"/>
    </source>
</evidence>
<keyword evidence="2 11" id="KW-0645">Protease</keyword>
<dbReference type="InterPro" id="IPR001478">
    <property type="entry name" value="PDZ"/>
</dbReference>
<evidence type="ECO:0000259" key="10">
    <source>
        <dbReference type="PROSITE" id="PS50106"/>
    </source>
</evidence>
<dbReference type="Pfam" id="PF17820">
    <property type="entry name" value="PDZ_6"/>
    <property type="match status" value="1"/>
</dbReference>
<sequence length="477" mass="49880">MRLRFGLLPFGLCLALLGGLAAFGLTERSTAVERTVPQSAQEISLSFAPLVKRVSPAVVNVYASRVVQQRVSPFMDDPFFRRFFGGDMGGAPRKRVQQSLGSGVIIESSGLVVTNYHVIENADEVKVALSDRRELPADIILKDERMDLAVLRLKGAKGPFPVIEFADSDALEVGDLVLAIGDPFGVGQTVTSGIVSALARSQVGASDYQFFIQTDAAINPGNSGGALIDMKGRLVGINTAIYSRSGGSIGIGFAIPSNLVRVVAQSALSGKKLSLPWIGADFQDVTADIADGLGIDRPTGALVSAVRADSPAAKAGLAAGDLVVKADGIDIDDPNALNYRLATRGVGSSSTLTVLRGGKEMQLTLALEAPPEVPLRDERAIDAESPFTGATVVNLSPAVAVENGYKGNRERGVLIEKIADGSIAARVGFQPGDVIVDVNGVPIDTTRILASVAGQPADAWRLTIERGGRLIRSTIGG</sequence>
<accession>A0A840AND0</accession>
<dbReference type="InterPro" id="IPR009003">
    <property type="entry name" value="Peptidase_S1_PA"/>
</dbReference>
<feature type="binding site" evidence="9">
    <location>
        <position position="147"/>
    </location>
    <ligand>
        <name>substrate</name>
    </ligand>
</feature>
<keyword evidence="7" id="KW-0720">Serine protease</keyword>
<dbReference type="GO" id="GO:0006508">
    <property type="term" value="P:proteolysis"/>
    <property type="evidence" value="ECO:0007669"/>
    <property type="project" value="UniProtKB-KW"/>
</dbReference>
<dbReference type="Pfam" id="PF13365">
    <property type="entry name" value="Trypsin_2"/>
    <property type="match status" value="1"/>
</dbReference>
<reference evidence="11 12" key="1">
    <citation type="submission" date="2020-08" db="EMBL/GenBank/DDBJ databases">
        <title>Genomic Encyclopedia of Type Strains, Phase IV (KMG-IV): sequencing the most valuable type-strain genomes for metagenomic binning, comparative biology and taxonomic classification.</title>
        <authorList>
            <person name="Goeker M."/>
        </authorList>
    </citation>
    <scope>NUCLEOTIDE SEQUENCE [LARGE SCALE GENOMIC DNA]</scope>
    <source>
        <strain evidence="11 12">DSM 25966</strain>
    </source>
</reference>
<comment type="caution">
    <text evidence="11">The sequence shown here is derived from an EMBL/GenBank/DDBJ whole genome shotgun (WGS) entry which is preliminary data.</text>
</comment>
<dbReference type="Gene3D" id="2.30.42.10">
    <property type="match status" value="2"/>
</dbReference>
<gene>
    <name evidence="11" type="ORF">GGR25_000945</name>
</gene>
<dbReference type="PRINTS" id="PR00834">
    <property type="entry name" value="PROTEASES2C"/>
</dbReference>
<evidence type="ECO:0000256" key="5">
    <source>
        <dbReference type="ARBA" id="ARBA00022764"/>
    </source>
</evidence>
<dbReference type="InterPro" id="IPR036034">
    <property type="entry name" value="PDZ_sf"/>
</dbReference>
<dbReference type="RefSeq" id="WP_183397536.1">
    <property type="nucleotide sequence ID" value="NZ_JACIDS010000001.1"/>
</dbReference>
<keyword evidence="5" id="KW-0574">Periplasm</keyword>
<dbReference type="Proteomes" id="UP000553963">
    <property type="component" value="Unassembled WGS sequence"/>
</dbReference>
<feature type="binding site" evidence="9">
    <location>
        <begin position="221"/>
        <end position="223"/>
    </location>
    <ligand>
        <name>substrate</name>
    </ligand>
</feature>
<organism evidence="11 12">
    <name type="scientific">Kaistia hirudinis</name>
    <dbReference type="NCBI Taxonomy" id="1293440"/>
    <lineage>
        <taxon>Bacteria</taxon>
        <taxon>Pseudomonadati</taxon>
        <taxon>Pseudomonadota</taxon>
        <taxon>Alphaproteobacteria</taxon>
        <taxon>Hyphomicrobiales</taxon>
        <taxon>Kaistiaceae</taxon>
        <taxon>Kaistia</taxon>
    </lineage>
</organism>
<dbReference type="PROSITE" id="PS50106">
    <property type="entry name" value="PDZ"/>
    <property type="match status" value="2"/>
</dbReference>
<evidence type="ECO:0000256" key="7">
    <source>
        <dbReference type="ARBA" id="ARBA00022825"/>
    </source>
</evidence>
<dbReference type="Pfam" id="PF13180">
    <property type="entry name" value="PDZ_2"/>
    <property type="match status" value="1"/>
</dbReference>
<evidence type="ECO:0000256" key="9">
    <source>
        <dbReference type="PIRSR" id="PIRSR611782-2"/>
    </source>
</evidence>
<feature type="domain" description="PDZ" evidence="10">
    <location>
        <begin position="399"/>
        <end position="443"/>
    </location>
</feature>
<keyword evidence="4" id="KW-0677">Repeat</keyword>
<dbReference type="InterPro" id="IPR041489">
    <property type="entry name" value="PDZ_6"/>
</dbReference>
<dbReference type="InterPro" id="IPR001940">
    <property type="entry name" value="Peptidase_S1C"/>
</dbReference>
<dbReference type="AlphaFoldDB" id="A0A840AND0"/>